<protein>
    <submittedName>
        <fullName evidence="1">Uncharacterized protein</fullName>
    </submittedName>
</protein>
<organism evidence="1 2">
    <name type="scientific">Aspergillus taichungensis</name>
    <dbReference type="NCBI Taxonomy" id="482145"/>
    <lineage>
        <taxon>Eukaryota</taxon>
        <taxon>Fungi</taxon>
        <taxon>Dikarya</taxon>
        <taxon>Ascomycota</taxon>
        <taxon>Pezizomycotina</taxon>
        <taxon>Eurotiomycetes</taxon>
        <taxon>Eurotiomycetidae</taxon>
        <taxon>Eurotiales</taxon>
        <taxon>Aspergillaceae</taxon>
        <taxon>Aspergillus</taxon>
        <taxon>Aspergillus subgen. Circumdati</taxon>
    </lineage>
</organism>
<evidence type="ECO:0000313" key="2">
    <source>
        <dbReference type="Proteomes" id="UP000235023"/>
    </source>
</evidence>
<gene>
    <name evidence="1" type="ORF">BDW42DRAFT_171772</name>
</gene>
<dbReference type="AlphaFoldDB" id="A0A2J5HS33"/>
<name>A0A2J5HS33_9EURO</name>
<dbReference type="EMBL" id="KZ559552">
    <property type="protein sequence ID" value="PLN80047.1"/>
    <property type="molecule type" value="Genomic_DNA"/>
</dbReference>
<dbReference type="OrthoDB" id="62952at2759"/>
<proteinExistence type="predicted"/>
<reference evidence="2" key="1">
    <citation type="submission" date="2017-12" db="EMBL/GenBank/DDBJ databases">
        <authorList>
            <consortium name="DOE Joint Genome Institute"/>
            <person name="Mondo S.J."/>
            <person name="Kjaerbolling I."/>
            <person name="Vesth T.C."/>
            <person name="Frisvad J.C."/>
            <person name="Nybo J.L."/>
            <person name="Theobald S."/>
            <person name="Kuo A."/>
            <person name="Bowyer P."/>
            <person name="Matsuda Y."/>
            <person name="Lyhne E.K."/>
            <person name="Kogle M.E."/>
            <person name="Clum A."/>
            <person name="Lipzen A."/>
            <person name="Salamov A."/>
            <person name="Ngan C.Y."/>
            <person name="Daum C."/>
            <person name="Chiniquy J."/>
            <person name="Barry K."/>
            <person name="LaButti K."/>
            <person name="Haridas S."/>
            <person name="Simmons B.A."/>
            <person name="Magnuson J.K."/>
            <person name="Mortensen U.H."/>
            <person name="Larsen T.O."/>
            <person name="Grigoriev I.V."/>
            <person name="Baker S.E."/>
            <person name="Andersen M.R."/>
            <person name="Nordberg H.P."/>
            <person name="Cantor M.N."/>
            <person name="Hua S.X."/>
        </authorList>
    </citation>
    <scope>NUCLEOTIDE SEQUENCE [LARGE SCALE GENOMIC DNA]</scope>
    <source>
        <strain evidence="2">IBT 19404</strain>
    </source>
</reference>
<dbReference type="Proteomes" id="UP000235023">
    <property type="component" value="Unassembled WGS sequence"/>
</dbReference>
<sequence>MSRFMSFNVMLGKTDAQFRTLPSLQKVVVEVFEDEFDETLRQQMERYGWSVKILKAEKEVTVEWDDGRSCWGDYEDDDRSFDEDVDDYDIENDSDFWRRAAD</sequence>
<evidence type="ECO:0000313" key="1">
    <source>
        <dbReference type="EMBL" id="PLN80047.1"/>
    </source>
</evidence>
<keyword evidence="2" id="KW-1185">Reference proteome</keyword>
<accession>A0A2J5HS33</accession>